<proteinExistence type="predicted"/>
<protein>
    <submittedName>
        <fullName evidence="1">Uncharacterized protein</fullName>
    </submittedName>
</protein>
<name>A0ACB8SSS8_9AGAM</name>
<dbReference type="Proteomes" id="UP000814140">
    <property type="component" value="Unassembled WGS sequence"/>
</dbReference>
<comment type="caution">
    <text evidence="1">The sequence shown here is derived from an EMBL/GenBank/DDBJ whole genome shotgun (WGS) entry which is preliminary data.</text>
</comment>
<keyword evidence="2" id="KW-1185">Reference proteome</keyword>
<accession>A0ACB8SSS8</accession>
<organism evidence="1 2">
    <name type="scientific">Artomyces pyxidatus</name>
    <dbReference type="NCBI Taxonomy" id="48021"/>
    <lineage>
        <taxon>Eukaryota</taxon>
        <taxon>Fungi</taxon>
        <taxon>Dikarya</taxon>
        <taxon>Basidiomycota</taxon>
        <taxon>Agaricomycotina</taxon>
        <taxon>Agaricomycetes</taxon>
        <taxon>Russulales</taxon>
        <taxon>Auriscalpiaceae</taxon>
        <taxon>Artomyces</taxon>
    </lineage>
</organism>
<dbReference type="EMBL" id="MU277230">
    <property type="protein sequence ID" value="KAI0058961.1"/>
    <property type="molecule type" value="Genomic_DNA"/>
</dbReference>
<evidence type="ECO:0000313" key="1">
    <source>
        <dbReference type="EMBL" id="KAI0058961.1"/>
    </source>
</evidence>
<evidence type="ECO:0000313" key="2">
    <source>
        <dbReference type="Proteomes" id="UP000814140"/>
    </source>
</evidence>
<reference evidence="1" key="1">
    <citation type="submission" date="2021-03" db="EMBL/GenBank/DDBJ databases">
        <authorList>
            <consortium name="DOE Joint Genome Institute"/>
            <person name="Ahrendt S."/>
            <person name="Looney B.P."/>
            <person name="Miyauchi S."/>
            <person name="Morin E."/>
            <person name="Drula E."/>
            <person name="Courty P.E."/>
            <person name="Chicoki N."/>
            <person name="Fauchery L."/>
            <person name="Kohler A."/>
            <person name="Kuo A."/>
            <person name="Labutti K."/>
            <person name="Pangilinan J."/>
            <person name="Lipzen A."/>
            <person name="Riley R."/>
            <person name="Andreopoulos W."/>
            <person name="He G."/>
            <person name="Johnson J."/>
            <person name="Barry K.W."/>
            <person name="Grigoriev I.V."/>
            <person name="Nagy L."/>
            <person name="Hibbett D."/>
            <person name="Henrissat B."/>
            <person name="Matheny P.B."/>
            <person name="Labbe J."/>
            <person name="Martin F."/>
        </authorList>
    </citation>
    <scope>NUCLEOTIDE SEQUENCE</scope>
    <source>
        <strain evidence="1">HHB10654</strain>
    </source>
</reference>
<gene>
    <name evidence="1" type="ORF">BV25DRAFT_1175654</name>
</gene>
<reference evidence="1" key="2">
    <citation type="journal article" date="2022" name="New Phytol.">
        <title>Evolutionary transition to the ectomycorrhizal habit in the genomes of a hyperdiverse lineage of mushroom-forming fungi.</title>
        <authorList>
            <person name="Looney B."/>
            <person name="Miyauchi S."/>
            <person name="Morin E."/>
            <person name="Drula E."/>
            <person name="Courty P.E."/>
            <person name="Kohler A."/>
            <person name="Kuo A."/>
            <person name="LaButti K."/>
            <person name="Pangilinan J."/>
            <person name="Lipzen A."/>
            <person name="Riley R."/>
            <person name="Andreopoulos W."/>
            <person name="He G."/>
            <person name="Johnson J."/>
            <person name="Nolan M."/>
            <person name="Tritt A."/>
            <person name="Barry K.W."/>
            <person name="Grigoriev I.V."/>
            <person name="Nagy L.G."/>
            <person name="Hibbett D."/>
            <person name="Henrissat B."/>
            <person name="Matheny P.B."/>
            <person name="Labbe J."/>
            <person name="Martin F.M."/>
        </authorList>
    </citation>
    <scope>NUCLEOTIDE SEQUENCE</scope>
    <source>
        <strain evidence="1">HHB10654</strain>
    </source>
</reference>
<sequence length="200" mass="21520">MAIAPPPPPQATASSYVFFCGFLALILFLIWYSVSGTPQPPARYDNAKPRVEPITGFRKLHAADRQPPRGSGPAADISKLRPHPEPAEIPKIRTAGCQPPAEFAAEIHASDSQPPPASAEIPKAHGAESQPHTEPEATLEGIAGSSTAAEEANTTLTQRSATPSPVKKNDYWSYARRAWLQSCLRLREISLASLTHIDQA</sequence>